<dbReference type="EMBL" id="PYSV01000003">
    <property type="protein sequence ID" value="PTA69095.1"/>
    <property type="molecule type" value="Genomic_DNA"/>
</dbReference>
<dbReference type="AlphaFoldDB" id="A0A2T3WB15"/>
<evidence type="ECO:0000256" key="1">
    <source>
        <dbReference type="ARBA" id="ARBA00023002"/>
    </source>
</evidence>
<dbReference type="GO" id="GO:0005737">
    <property type="term" value="C:cytoplasm"/>
    <property type="evidence" value="ECO:0007669"/>
    <property type="project" value="TreeGrafter"/>
</dbReference>
<dbReference type="GO" id="GO:0016491">
    <property type="term" value="F:oxidoreductase activity"/>
    <property type="evidence" value="ECO:0007669"/>
    <property type="project" value="UniProtKB-KW"/>
</dbReference>
<evidence type="ECO:0000313" key="4">
    <source>
        <dbReference type="Proteomes" id="UP000240317"/>
    </source>
</evidence>
<dbReference type="SUPFAM" id="SSF51971">
    <property type="entry name" value="Nucleotide-binding domain"/>
    <property type="match status" value="1"/>
</dbReference>
<evidence type="ECO:0000313" key="3">
    <source>
        <dbReference type="EMBL" id="PTA69095.1"/>
    </source>
</evidence>
<gene>
    <name evidence="3" type="ORF">C8263_04715</name>
</gene>
<name>A0A2T3WB15_9DEIO</name>
<dbReference type="Gene3D" id="3.50.50.60">
    <property type="entry name" value="FAD/NAD(P)-binding domain"/>
    <property type="match status" value="1"/>
</dbReference>
<accession>A0A2T3WB15</accession>
<protein>
    <submittedName>
        <fullName evidence="3">FAD-dependent oxidoreductase</fullName>
    </submittedName>
</protein>
<comment type="caution">
    <text evidence="3">The sequence shown here is derived from an EMBL/GenBank/DDBJ whole genome shotgun (WGS) entry which is preliminary data.</text>
</comment>
<sequence>MPAGGAGSGGWVVGSGGRAALNVVVVGAGIAGASAAYFLARGGAAVTVVDAGAHTASHVPSALVNPVRGQSGGVDARALAGMAFTWALLRELEAQGFAIPHGQSGVLRPVPDDRARARFERHLPPELAHVWLKPDESPEPLAPGWAHVLSLPPGGWVDGQALTGALRRASGARAVRGRALGWTAHTVQLLDAAPLHADAVVVCGGSVGRHWTGESATHRMGTLLTLDRAVTRQPVSFGAYLAPAQSGGVLGATFETPAPQWRPDTLPLPSLGWLLGKGLALSDLQGVQVTGRWTGSRLSGLQAGRQADGTWRLSGLSSKGFLLGPLLARDLAAQVLASRGG</sequence>
<dbReference type="PANTHER" id="PTHR13847">
    <property type="entry name" value="SARCOSINE DEHYDROGENASE-RELATED"/>
    <property type="match status" value="1"/>
</dbReference>
<dbReference type="PANTHER" id="PTHR13847:SF289">
    <property type="entry name" value="GLYCINE OXIDASE"/>
    <property type="match status" value="1"/>
</dbReference>
<feature type="domain" description="FAD dependent oxidoreductase" evidence="2">
    <location>
        <begin position="23"/>
        <end position="333"/>
    </location>
</feature>
<organism evidence="3 4">
    <name type="scientific">Deinococcus arcticus</name>
    <dbReference type="NCBI Taxonomy" id="2136176"/>
    <lineage>
        <taxon>Bacteria</taxon>
        <taxon>Thermotogati</taxon>
        <taxon>Deinococcota</taxon>
        <taxon>Deinococci</taxon>
        <taxon>Deinococcales</taxon>
        <taxon>Deinococcaceae</taxon>
        <taxon>Deinococcus</taxon>
    </lineage>
</organism>
<proteinExistence type="predicted"/>
<dbReference type="Gene3D" id="3.30.9.10">
    <property type="entry name" value="D-Amino Acid Oxidase, subunit A, domain 2"/>
    <property type="match status" value="1"/>
</dbReference>
<dbReference type="InterPro" id="IPR006076">
    <property type="entry name" value="FAD-dep_OxRdtase"/>
</dbReference>
<dbReference type="OrthoDB" id="61603at2"/>
<dbReference type="InterPro" id="IPR036188">
    <property type="entry name" value="FAD/NAD-bd_sf"/>
</dbReference>
<keyword evidence="1" id="KW-0560">Oxidoreductase</keyword>
<evidence type="ECO:0000259" key="2">
    <source>
        <dbReference type="Pfam" id="PF01266"/>
    </source>
</evidence>
<dbReference type="Pfam" id="PF01266">
    <property type="entry name" value="DAO"/>
    <property type="match status" value="1"/>
</dbReference>
<keyword evidence="4" id="KW-1185">Reference proteome</keyword>
<reference evidence="3 4" key="1">
    <citation type="submission" date="2018-03" db="EMBL/GenBank/DDBJ databases">
        <title>Draft genome of Deinococcus sp. OD32.</title>
        <authorList>
            <person name="Wang X.-P."/>
            <person name="Du Z.-J."/>
        </authorList>
    </citation>
    <scope>NUCLEOTIDE SEQUENCE [LARGE SCALE GENOMIC DNA]</scope>
    <source>
        <strain evidence="3 4">OD32</strain>
    </source>
</reference>
<dbReference type="Proteomes" id="UP000240317">
    <property type="component" value="Unassembled WGS sequence"/>
</dbReference>